<comment type="caution">
    <text evidence="1">The sequence shown here is derived from an EMBL/GenBank/DDBJ whole genome shotgun (WGS) entry which is preliminary data.</text>
</comment>
<sequence>MFKTLPSLKYPLTGGDNEYALVTMQPILIASAHQTVYSREITRGGRRRHAENPNRKSLGQISRWATSGRASAAMALAQSRGIKMAVKPCTRLLKLFLRVDKISFLSKLTRKHSRTYCSVDRKEKCHRVQEAEEQMKYQQ</sequence>
<dbReference type="Proteomes" id="UP000215335">
    <property type="component" value="Unassembled WGS sequence"/>
</dbReference>
<dbReference type="EMBL" id="NNAY01004017">
    <property type="protein sequence ID" value="OXU18490.1"/>
    <property type="molecule type" value="Genomic_DNA"/>
</dbReference>
<proteinExistence type="predicted"/>
<accession>A0A232EJE2</accession>
<protein>
    <submittedName>
        <fullName evidence="1">Uncharacterized protein</fullName>
    </submittedName>
</protein>
<organism evidence="1 2">
    <name type="scientific">Trichomalopsis sarcophagae</name>
    <dbReference type="NCBI Taxonomy" id="543379"/>
    <lineage>
        <taxon>Eukaryota</taxon>
        <taxon>Metazoa</taxon>
        <taxon>Ecdysozoa</taxon>
        <taxon>Arthropoda</taxon>
        <taxon>Hexapoda</taxon>
        <taxon>Insecta</taxon>
        <taxon>Pterygota</taxon>
        <taxon>Neoptera</taxon>
        <taxon>Endopterygota</taxon>
        <taxon>Hymenoptera</taxon>
        <taxon>Apocrita</taxon>
        <taxon>Proctotrupomorpha</taxon>
        <taxon>Chalcidoidea</taxon>
        <taxon>Pteromalidae</taxon>
        <taxon>Pteromalinae</taxon>
        <taxon>Trichomalopsis</taxon>
    </lineage>
</organism>
<reference evidence="1 2" key="1">
    <citation type="journal article" date="2017" name="Curr. Biol.">
        <title>The Evolution of Venom by Co-option of Single-Copy Genes.</title>
        <authorList>
            <person name="Martinson E.O."/>
            <person name="Mrinalini"/>
            <person name="Kelkar Y.D."/>
            <person name="Chang C.H."/>
            <person name="Werren J.H."/>
        </authorList>
    </citation>
    <scope>NUCLEOTIDE SEQUENCE [LARGE SCALE GENOMIC DNA]</scope>
    <source>
        <strain evidence="1 2">Alberta</strain>
        <tissue evidence="1">Whole body</tissue>
    </source>
</reference>
<name>A0A232EJE2_9HYME</name>
<gene>
    <name evidence="1" type="ORF">TSAR_009518</name>
</gene>
<dbReference type="AlphaFoldDB" id="A0A232EJE2"/>
<keyword evidence="2" id="KW-1185">Reference proteome</keyword>
<evidence type="ECO:0000313" key="1">
    <source>
        <dbReference type="EMBL" id="OXU18490.1"/>
    </source>
</evidence>
<evidence type="ECO:0000313" key="2">
    <source>
        <dbReference type="Proteomes" id="UP000215335"/>
    </source>
</evidence>